<keyword evidence="3" id="KW-1185">Reference proteome</keyword>
<sequence>MKNLLFKKLYLMSDLEQAAFQTTFDPKMTIILGGNSTGKSSLIKSLYWILGADPARVHESWPNLKVTGLLEFQVDGKTFFMFRHGSIFALFDDARILKESMQRVTSQLAPYLAKLLGINLVLPDRKGIPTTPTPAFFFLPFYVDQDVGWERPWQSFSGLKQFAGYHRSIVSYHSGILPDEWFVRRAELQQMAAEKGGLQSQATVVERSALALRQSVTHDALSIDQEAYEAAILRLLAELKKLREKRAKFAAALSDAIAQRTLLNDQFEVGRRALKELENDRQWLVERGDEPIPCPTCGTIHENNFAMRFGIIEDREACVAVLNELVDQMIEVKTQVEAAHLNLRTVDEQIAAAQQVLTIKQGEITLAQVIASEGQRQALSVFDQQAAEIEAKTGDLTTRIDSVKKLIRKLENKTRKQKIEAFFAKEITANMNLLDVKNVNLDKAQKIHHVIKDTGSVHPRAVLSYILSFVSTCFEHTTAITAPVILDSPLQQDQDPVNAKRIFSTIEARRPANAQFIVGSVSLNGYEMSGKRIDLTNERKLLQPNLYSEVSAFIDGFRSQMI</sequence>
<organism evidence="2 3">
    <name type="scientific">Methylobacterium trifolii</name>
    <dbReference type="NCBI Taxonomy" id="1003092"/>
    <lineage>
        <taxon>Bacteria</taxon>
        <taxon>Pseudomonadati</taxon>
        <taxon>Pseudomonadota</taxon>
        <taxon>Alphaproteobacteria</taxon>
        <taxon>Hyphomicrobiales</taxon>
        <taxon>Methylobacteriaceae</taxon>
        <taxon>Methylobacterium</taxon>
    </lineage>
</organism>
<evidence type="ECO:0000256" key="1">
    <source>
        <dbReference type="SAM" id="Coils"/>
    </source>
</evidence>
<dbReference type="Proteomes" id="UP001055057">
    <property type="component" value="Unassembled WGS sequence"/>
</dbReference>
<comment type="caution">
    <text evidence="2">The sequence shown here is derived from an EMBL/GenBank/DDBJ whole genome shotgun (WGS) entry which is preliminary data.</text>
</comment>
<protein>
    <recommendedName>
        <fullName evidence="4">AAA domain-containing protein</fullName>
    </recommendedName>
</protein>
<name>A0ABQ4TV47_9HYPH</name>
<dbReference type="Gene3D" id="3.40.50.300">
    <property type="entry name" value="P-loop containing nucleotide triphosphate hydrolases"/>
    <property type="match status" value="1"/>
</dbReference>
<proteinExistence type="predicted"/>
<keyword evidence="1" id="KW-0175">Coiled coil</keyword>
<evidence type="ECO:0000313" key="2">
    <source>
        <dbReference type="EMBL" id="GJE59159.1"/>
    </source>
</evidence>
<gene>
    <name evidence="2" type="ORF">MPOCJGCO_1247</name>
</gene>
<dbReference type="RefSeq" id="WP_238181748.1">
    <property type="nucleotide sequence ID" value="NZ_BPRB01000063.1"/>
</dbReference>
<feature type="coiled-coil region" evidence="1">
    <location>
        <begin position="225"/>
        <end position="259"/>
    </location>
</feature>
<dbReference type="SUPFAM" id="SSF52540">
    <property type="entry name" value="P-loop containing nucleoside triphosphate hydrolases"/>
    <property type="match status" value="1"/>
</dbReference>
<evidence type="ECO:0000313" key="3">
    <source>
        <dbReference type="Proteomes" id="UP001055057"/>
    </source>
</evidence>
<evidence type="ECO:0008006" key="4">
    <source>
        <dbReference type="Google" id="ProtNLM"/>
    </source>
</evidence>
<accession>A0ABQ4TV47</accession>
<dbReference type="EMBL" id="BPRB01000063">
    <property type="protein sequence ID" value="GJE59159.1"/>
    <property type="molecule type" value="Genomic_DNA"/>
</dbReference>
<reference evidence="2" key="2">
    <citation type="submission" date="2021-08" db="EMBL/GenBank/DDBJ databases">
        <authorList>
            <person name="Tani A."/>
            <person name="Ola A."/>
            <person name="Ogura Y."/>
            <person name="Katsura K."/>
            <person name="Hayashi T."/>
        </authorList>
    </citation>
    <scope>NUCLEOTIDE SEQUENCE</scope>
    <source>
        <strain evidence="2">DSM 23632</strain>
    </source>
</reference>
<dbReference type="InterPro" id="IPR027417">
    <property type="entry name" value="P-loop_NTPase"/>
</dbReference>
<reference evidence="2" key="1">
    <citation type="journal article" date="2021" name="Front. Microbiol.">
        <title>Comprehensive Comparative Genomics and Phenotyping of Methylobacterium Species.</title>
        <authorList>
            <person name="Alessa O."/>
            <person name="Ogura Y."/>
            <person name="Fujitani Y."/>
            <person name="Takami H."/>
            <person name="Hayashi T."/>
            <person name="Sahin N."/>
            <person name="Tani A."/>
        </authorList>
    </citation>
    <scope>NUCLEOTIDE SEQUENCE</scope>
    <source>
        <strain evidence="2">DSM 23632</strain>
    </source>
</reference>